<sequence>MKVLAVASEVFALVKTGGLADVAGALPAALKHHGIEMRVMLPGYPAVMAALKDAKPVKVYGDLFGGKGRILTGRAQGLDLLVVEAAHLFDRPGNPYLGPDGKDWPDNWKRFAALSYAAADVGSGEVAAFMPEIVHAHDWQAALTPAYLHFASGPVARTVMTVHNLAFQGQYPASIFAQLKLPAAAFAINGVEYYGGVGYLKAGLHYADAITTVSPSYADEITTQADGMGLDGLLRLRRDRLTGIVNGIDTDIWNPASDAHLAQSYVPRNFIQRREANKREVERRFGLDQDDGLLFCVVSRLTWQKGMDLLVQCLDDLVGLGARLAMLGAGDAQLESDFTQAAARHKGRIGTVIGYDETISHLLQGGADAILIPSRFEPCGLTQLYGLRYGCVPVVSHVGGLADTIVDANEAALEQGSATGIQFAPVDVPSLTRAIERSVRLYADRKAWNGLQKAGMKTDVSWEKSAARYALLYKNLLHRS</sequence>
<protein>
    <submittedName>
        <fullName evidence="1">Glycogen synthase GlgA</fullName>
        <ecNumber evidence="1">2.4.1.21</ecNumber>
    </submittedName>
</protein>
<gene>
    <name evidence="1" type="primary">glgA</name>
    <name evidence="1" type="ORF">JHL16_11660</name>
</gene>
<reference evidence="1" key="1">
    <citation type="submission" date="2021-01" db="EMBL/GenBank/DDBJ databases">
        <authorList>
            <person name="Sun Q."/>
        </authorList>
    </citation>
    <scope>NUCLEOTIDE SEQUENCE</scope>
    <source>
        <strain evidence="1">YIM B02566</strain>
    </source>
</reference>
<organism evidence="1 2">
    <name type="scientific">Taklimakanibacter albus</name>
    <dbReference type="NCBI Taxonomy" id="2800327"/>
    <lineage>
        <taxon>Bacteria</taxon>
        <taxon>Pseudomonadati</taxon>
        <taxon>Pseudomonadota</taxon>
        <taxon>Alphaproteobacteria</taxon>
        <taxon>Hyphomicrobiales</taxon>
        <taxon>Aestuariivirgaceae</taxon>
        <taxon>Taklimakanibacter</taxon>
    </lineage>
</organism>
<keyword evidence="2" id="KW-1185">Reference proteome</keyword>
<keyword evidence="1" id="KW-0328">Glycosyltransferase</keyword>
<dbReference type="Proteomes" id="UP000616151">
    <property type="component" value="Unassembled WGS sequence"/>
</dbReference>
<dbReference type="EMBL" id="JAENHL010000007">
    <property type="protein sequence ID" value="MBK1867003.1"/>
    <property type="molecule type" value="Genomic_DNA"/>
</dbReference>
<comment type="caution">
    <text evidence="1">The sequence shown here is derived from an EMBL/GenBank/DDBJ whole genome shotgun (WGS) entry which is preliminary data.</text>
</comment>
<evidence type="ECO:0000313" key="2">
    <source>
        <dbReference type="Proteomes" id="UP000616151"/>
    </source>
</evidence>
<dbReference type="EC" id="2.4.1.21" evidence="1"/>
<proteinExistence type="predicted"/>
<keyword evidence="1" id="KW-0808">Transferase</keyword>
<evidence type="ECO:0000313" key="1">
    <source>
        <dbReference type="EMBL" id="MBK1867003.1"/>
    </source>
</evidence>
<name>A0ACC5R323_9HYPH</name>
<accession>A0ACC5R323</accession>